<feature type="compositionally biased region" description="Low complexity" evidence="1">
    <location>
        <begin position="1938"/>
        <end position="1957"/>
    </location>
</feature>
<feature type="compositionally biased region" description="Basic and acidic residues" evidence="1">
    <location>
        <begin position="822"/>
        <end position="843"/>
    </location>
</feature>
<feature type="compositionally biased region" description="Basic and acidic residues" evidence="1">
    <location>
        <begin position="2090"/>
        <end position="2109"/>
    </location>
</feature>
<feature type="compositionally biased region" description="Polar residues" evidence="1">
    <location>
        <begin position="575"/>
        <end position="591"/>
    </location>
</feature>
<evidence type="ECO:0008006" key="7">
    <source>
        <dbReference type="Google" id="ProtNLM"/>
    </source>
</evidence>
<feature type="compositionally biased region" description="Basic and acidic residues" evidence="1">
    <location>
        <begin position="1711"/>
        <end position="1729"/>
    </location>
</feature>
<feature type="compositionally biased region" description="Low complexity" evidence="1">
    <location>
        <begin position="460"/>
        <end position="475"/>
    </location>
</feature>
<dbReference type="Pfam" id="PF00249">
    <property type="entry name" value="Myb_DNA-binding"/>
    <property type="match status" value="2"/>
</dbReference>
<feature type="domain" description="HTH myb-type" evidence="4">
    <location>
        <begin position="1113"/>
        <end position="1160"/>
    </location>
</feature>
<feature type="compositionally biased region" description="Polar residues" evidence="1">
    <location>
        <begin position="1530"/>
        <end position="1545"/>
    </location>
</feature>
<feature type="compositionally biased region" description="Polar residues" evidence="1">
    <location>
        <begin position="1896"/>
        <end position="1907"/>
    </location>
</feature>
<feature type="compositionally biased region" description="Low complexity" evidence="1">
    <location>
        <begin position="1276"/>
        <end position="1292"/>
    </location>
</feature>
<feature type="region of interest" description="Disordered" evidence="1">
    <location>
        <begin position="1163"/>
        <end position="1316"/>
    </location>
</feature>
<dbReference type="CDD" id="cd00167">
    <property type="entry name" value="SANT"/>
    <property type="match status" value="2"/>
</dbReference>
<feature type="non-terminal residue" evidence="5">
    <location>
        <position position="1"/>
    </location>
</feature>
<feature type="compositionally biased region" description="Low complexity" evidence="1">
    <location>
        <begin position="298"/>
        <end position="313"/>
    </location>
</feature>
<protein>
    <recommendedName>
        <fullName evidence="7">SANT domain-containing protein</fullName>
    </recommendedName>
</protein>
<feature type="region of interest" description="Disordered" evidence="1">
    <location>
        <begin position="1002"/>
        <end position="1026"/>
    </location>
</feature>
<feature type="region of interest" description="Disordered" evidence="1">
    <location>
        <begin position="2045"/>
        <end position="2130"/>
    </location>
</feature>
<name>A0A3M7DLN4_HORWE</name>
<dbReference type="PROSITE" id="PS51293">
    <property type="entry name" value="SANT"/>
    <property type="match status" value="1"/>
</dbReference>
<evidence type="ECO:0000259" key="4">
    <source>
        <dbReference type="PROSITE" id="PS51294"/>
    </source>
</evidence>
<feature type="region of interest" description="Disordered" evidence="1">
    <location>
        <begin position="1"/>
        <end position="776"/>
    </location>
</feature>
<proteinExistence type="predicted"/>
<dbReference type="InterPro" id="IPR009057">
    <property type="entry name" value="Homeodomain-like_sf"/>
</dbReference>
<feature type="compositionally biased region" description="Polar residues" evidence="1">
    <location>
        <begin position="366"/>
        <end position="375"/>
    </location>
</feature>
<feature type="compositionally biased region" description="Pro residues" evidence="1">
    <location>
        <begin position="402"/>
        <end position="432"/>
    </location>
</feature>
<feature type="compositionally biased region" description="Basic and acidic residues" evidence="1">
    <location>
        <begin position="891"/>
        <end position="901"/>
    </location>
</feature>
<feature type="domain" description="Myb-like" evidence="2">
    <location>
        <begin position="1114"/>
        <end position="1152"/>
    </location>
</feature>
<feature type="compositionally biased region" description="Basic and acidic residues" evidence="1">
    <location>
        <begin position="1254"/>
        <end position="1270"/>
    </location>
</feature>
<feature type="region of interest" description="Disordered" evidence="1">
    <location>
        <begin position="822"/>
        <end position="920"/>
    </location>
</feature>
<dbReference type="OrthoDB" id="10258692at2759"/>
<feature type="compositionally biased region" description="Basic and acidic residues" evidence="1">
    <location>
        <begin position="712"/>
        <end position="722"/>
    </location>
</feature>
<organism evidence="5 6">
    <name type="scientific">Hortaea werneckii</name>
    <name type="common">Black yeast</name>
    <name type="synonym">Cladosporium werneckii</name>
    <dbReference type="NCBI Taxonomy" id="91943"/>
    <lineage>
        <taxon>Eukaryota</taxon>
        <taxon>Fungi</taxon>
        <taxon>Dikarya</taxon>
        <taxon>Ascomycota</taxon>
        <taxon>Pezizomycotina</taxon>
        <taxon>Dothideomycetes</taxon>
        <taxon>Dothideomycetidae</taxon>
        <taxon>Mycosphaerellales</taxon>
        <taxon>Teratosphaeriaceae</taxon>
        <taxon>Hortaea</taxon>
    </lineage>
</organism>
<sequence>HNPARGALQTSCLEPQLTDGSRAPERHVLNKQAMSRYPPLDYRGPRDRSRSPPRFADRRGSSASIFDGRAPGPPPRASEGAPRGPRFGDGPTSRQPSSNLGPGNAPRPGGYTSLRDAPPLGTIERTRPFRDRDYDRRERLPSPRERSPPRKFSEARDYPPRELDVGRAPRRDSRDGPLSAGSTFSDAPPLAPPPTRGGFGTRGRGRGDYDSFRGGRGGRRHFDGPDLFRRDRSPPPPPAPQRWGRDILRESRELDRRDDRRPFERRDDDRRPDWVDREREVDRGRRESRLEARHSNESLASGSSAPQAPQALPIDPGRLALLEQAGADLSVKKQSAAQGTAPYAREASRNAPEYRFTLSFAPSGPSAASQNNAPSMNPPKAPQEPARRESSSKEASATPASRPQPPPEAPAPPKDAPPAPKAELAEPPPTAPKAPRALDPEPAQPFGSRLHGVRSLDNFSNGQAPNGNGPPSNAPRADSLPKPSLTGPKATSPAQSAPALPATVPPVSPNAQSTRFGDQLAAPTGPRASRVSPAQASISPRPNFPSPRPDATGFQAHPGVQRRQTPPPSAPSGPRNRSYSVSPKVTSSTIPTAPKGIRGPPTAPRAGERAGGPPLGRGQDRPGAPTWAPPTAPRGLQAPQWNQWRRPGAPAYGENKATVPAKRDFAGDEKDRQMQNGGREVSRLGSASLESKRRTSSGGPLDPTTSGSAEENGDRMDVDRPSSEQTKQNQGSAHSAARSFFGKPAESREEEPSISDNAEEPISSSEEEEMDLEEDLALFTAKFERQKRLLEAEMADLSSREYRATTPLESIARLARISEADLQRLREQHEQHQSQHEHHEVEMSKPTGPRAKHAPNQAPTPPPARSVEPDRLAAPTNSSGSEEGPEALTPKGEEGTDVEIRNDDDERAQVQARRERRRPSPEIITLPYLVKDAQRFPVSEVVEETSVRQADTRDDVFVALKQEAEDEDRLEEHVEMTFKELYRRWRQECEVFDKERDALDRMERQQSAEPEVEMQPPPAPPVNPIEQGRRLHKFSSEYEIEKVLKESEETARLEQERLDRETKKLQADMEKEARVPDQQTKEKFMRGAFVDANRLRAPEELTMAFSYEPQPDTFTEEEQRIFIAAFKETPKKWGEIASLLPDRTYKDCIHHYYANKWDGRFRDNRTRKFKGNGRRGRGGKGVLRGKGSAAMADMTSKAEDLGPPNVSESGRPKRAAAPTTFGEKELDAKNALANPSPAKKPGPGGKQEANGEPVSDRPGKRRKGTGEKPGRKPKNQQPLAQLAAAPSAAASPNKSFLPQQQHHHHQHAVPSKEELARAQSIEDAALLTGFQSGQHGMMPREPQMVYHHHEPFVPAPPINEDTGPPKATSHMPPSKTSASSYWSVPEQTDFAKYIAHFGTDFAAIAAHMGTKTQTMIKNHYQRQIDSGNRPELQQQAMEADKRREAGEDLGPPPTPTPIVKRKYDNPQPTVSTGPRPLAPHTTDAMDVDEPQSSRAQTSSKHVSPPQYQAQPRFSSSAQATPIPAHRVAQSPGSSNVSPAISQVQPTAAPGRPMPHPLGQRLAFLPETRPESRPGMPATSAFRLNQDPGNRGTSGQSPVPDQQYIRNLVQEQQRALQMQEQSIQQERMDQIQRHGSMPRTSLQGSPANQPLPQPPIDRKPLLEERAPTPPRSQYGQSPFSRASIGQVPFGPLGQAGMNASLLGRPAFGASTPKRDESSRPEQRQEPRPDARPTSVPSSVQPTPQPAATAPAAPTEPPKRSNLMSILNADAEEPKPAKREDAAAVPQRVASPAPPPQLAATPGPQQGAPLPPRREFSGSSANQPLYGRANFGQSHTPNPQQTQVKQESSAATPTGQPPKPDWASHVLSGRQSGGQPQGSGLPVEKEGRPFFAPHRSSAFGQLNQPTRANPSPPPHPVIGHSRTPSLTTQPHQPPPREQHPALQGQQPLPGGRGPAQQPLHANPYAQPPGGTPFSQPPVQQVPSHAHHGHSGSIGGGFNGGVHSRAPSRGEIARHEQIVAQREREDFEIRRMQDHHREFERHRDAQMYAQRQQQIEAERQHHQAYARGGPPPPPPMHPGHFGGHQPFPPPRASLRDQAMRDAEVAIQEEEHRRRSHVMQAQQHQAHEDERRRFEMDMQREREYEYMRRQGEPVYRRTPLGGSFAHPPPPRR</sequence>
<evidence type="ECO:0000313" key="5">
    <source>
        <dbReference type="EMBL" id="RMY64826.1"/>
    </source>
</evidence>
<evidence type="ECO:0000256" key="1">
    <source>
        <dbReference type="SAM" id="MobiDB-lite"/>
    </source>
</evidence>
<gene>
    <name evidence="5" type="ORF">D0863_09540</name>
</gene>
<evidence type="ECO:0000259" key="2">
    <source>
        <dbReference type="PROSITE" id="PS50090"/>
    </source>
</evidence>
<feature type="compositionally biased region" description="Basic and acidic residues" evidence="1">
    <location>
        <begin position="2008"/>
        <end position="2023"/>
    </location>
</feature>
<evidence type="ECO:0000313" key="6">
    <source>
        <dbReference type="Proteomes" id="UP000269276"/>
    </source>
</evidence>
<feature type="compositionally biased region" description="Basic and acidic residues" evidence="1">
    <location>
        <begin position="124"/>
        <end position="175"/>
    </location>
</feature>
<accession>A0A3M7DLN4</accession>
<feature type="compositionally biased region" description="Polar residues" evidence="1">
    <location>
        <begin position="1490"/>
        <end position="1519"/>
    </location>
</feature>
<feature type="region of interest" description="Disordered" evidence="1">
    <location>
        <begin position="1350"/>
        <end position="1380"/>
    </location>
</feature>
<feature type="compositionally biased region" description="Polar residues" evidence="1">
    <location>
        <begin position="1670"/>
        <end position="1679"/>
    </location>
</feature>
<dbReference type="PROSITE" id="PS51294">
    <property type="entry name" value="HTH_MYB"/>
    <property type="match status" value="1"/>
</dbReference>
<feature type="region of interest" description="Disordered" evidence="1">
    <location>
        <begin position="2144"/>
        <end position="2168"/>
    </location>
</feature>
<feature type="compositionally biased region" description="Basic residues" evidence="1">
    <location>
        <begin position="1167"/>
        <end position="1178"/>
    </location>
</feature>
<feature type="compositionally biased region" description="Acidic residues" evidence="1">
    <location>
        <begin position="752"/>
        <end position="776"/>
    </location>
</feature>
<feature type="compositionally biased region" description="Low complexity" evidence="1">
    <location>
        <begin position="1731"/>
        <end position="1751"/>
    </location>
</feature>
<feature type="compositionally biased region" description="Basic and acidic residues" evidence="1">
    <location>
        <begin position="661"/>
        <end position="673"/>
    </location>
</feature>
<evidence type="ECO:0000259" key="3">
    <source>
        <dbReference type="PROSITE" id="PS51293"/>
    </source>
</evidence>
<feature type="compositionally biased region" description="Polar residues" evidence="1">
    <location>
        <begin position="723"/>
        <end position="733"/>
    </location>
</feature>
<feature type="compositionally biased region" description="Basic and acidic residues" evidence="1">
    <location>
        <begin position="43"/>
        <end position="60"/>
    </location>
</feature>
<feature type="compositionally biased region" description="Polar residues" evidence="1">
    <location>
        <begin position="92"/>
        <end position="101"/>
    </location>
</feature>
<dbReference type="InterPro" id="IPR017930">
    <property type="entry name" value="Myb_dom"/>
</dbReference>
<feature type="compositionally biased region" description="Basic and acidic residues" evidence="1">
    <location>
        <begin position="220"/>
        <end position="233"/>
    </location>
</feature>
<dbReference type="InterPro" id="IPR001005">
    <property type="entry name" value="SANT/Myb"/>
</dbReference>
<feature type="compositionally biased region" description="Basic and acidic residues" evidence="1">
    <location>
        <begin position="1655"/>
        <end position="1665"/>
    </location>
</feature>
<dbReference type="Proteomes" id="UP000269276">
    <property type="component" value="Unassembled WGS sequence"/>
</dbReference>
<dbReference type="PROSITE" id="PS50090">
    <property type="entry name" value="MYB_LIKE"/>
    <property type="match status" value="1"/>
</dbReference>
<feature type="compositionally biased region" description="Polar residues" evidence="1">
    <location>
        <begin position="1586"/>
        <end position="1599"/>
    </location>
</feature>
<feature type="domain" description="SANT" evidence="3">
    <location>
        <begin position="1109"/>
        <end position="1160"/>
    </location>
</feature>
<comment type="caution">
    <text evidence="5">The sequence shown here is derived from an EMBL/GenBank/DDBJ whole genome shotgun (WGS) entry which is preliminary data.</text>
</comment>
<feature type="compositionally biased region" description="Basic and acidic residues" evidence="1">
    <location>
        <begin position="243"/>
        <end position="296"/>
    </location>
</feature>
<feature type="compositionally biased region" description="Basic and acidic residues" evidence="1">
    <location>
        <begin position="1770"/>
        <end position="1780"/>
    </location>
</feature>
<dbReference type="SMART" id="SM00717">
    <property type="entry name" value="SANT"/>
    <property type="match status" value="2"/>
</dbReference>
<feature type="region of interest" description="Disordered" evidence="1">
    <location>
        <begin position="1426"/>
        <end position="2023"/>
    </location>
</feature>
<feature type="compositionally biased region" description="Low complexity" evidence="1">
    <location>
        <begin position="1609"/>
        <end position="1620"/>
    </location>
</feature>
<dbReference type="VEuPathDB" id="FungiDB:BTJ68_13027"/>
<dbReference type="Gene3D" id="1.10.10.60">
    <property type="entry name" value="Homeodomain-like"/>
    <property type="match status" value="1"/>
</dbReference>
<feature type="compositionally biased region" description="Polar residues" evidence="1">
    <location>
        <begin position="1637"/>
        <end position="1647"/>
    </location>
</feature>
<dbReference type="InterPro" id="IPR017884">
    <property type="entry name" value="SANT_dom"/>
</dbReference>
<dbReference type="SUPFAM" id="SSF46689">
    <property type="entry name" value="Homeodomain-like"/>
    <property type="match status" value="2"/>
</dbReference>
<dbReference type="EMBL" id="QWIP01000382">
    <property type="protein sequence ID" value="RMY64826.1"/>
    <property type="molecule type" value="Genomic_DNA"/>
</dbReference>
<feature type="compositionally biased region" description="Polar residues" evidence="1">
    <location>
        <begin position="1829"/>
        <end position="1852"/>
    </location>
</feature>
<dbReference type="PANTHER" id="PTHR48125:SF12">
    <property type="entry name" value="AT HOOK TRANSCRIPTION FACTOR FAMILY-RELATED"/>
    <property type="match status" value="1"/>
</dbReference>
<dbReference type="Gene3D" id="1.20.58.1880">
    <property type="match status" value="1"/>
</dbReference>
<feature type="compositionally biased region" description="Polar residues" evidence="1">
    <location>
        <begin position="1426"/>
        <end position="1436"/>
    </location>
</feature>
<reference evidence="5 6" key="1">
    <citation type="journal article" date="2018" name="BMC Genomics">
        <title>Genomic evidence for intraspecific hybridization in a clonal and extremely halotolerant yeast.</title>
        <authorList>
            <person name="Gostincar C."/>
            <person name="Stajich J.E."/>
            <person name="Zupancic J."/>
            <person name="Zalar P."/>
            <person name="Gunde-Cimerman N."/>
        </authorList>
    </citation>
    <scope>NUCLEOTIDE SEQUENCE [LARGE SCALE GENOMIC DNA]</scope>
    <source>
        <strain evidence="5 6">EXF-2682</strain>
    </source>
</reference>
<dbReference type="PANTHER" id="PTHR48125">
    <property type="entry name" value="LP07818P1"/>
    <property type="match status" value="1"/>
</dbReference>
<feature type="compositionally biased region" description="Basic and acidic residues" evidence="1">
    <location>
        <begin position="2121"/>
        <end position="2130"/>
    </location>
</feature>